<comment type="caution">
    <text evidence="1">The sequence shown here is derived from an EMBL/GenBank/DDBJ whole genome shotgun (WGS) entry which is preliminary data.</text>
</comment>
<protein>
    <submittedName>
        <fullName evidence="1">Uncharacterized protein</fullName>
    </submittedName>
</protein>
<evidence type="ECO:0000313" key="2">
    <source>
        <dbReference type="Proteomes" id="UP000250321"/>
    </source>
</evidence>
<dbReference type="EMBL" id="PJQY01001647">
    <property type="protein sequence ID" value="PQQ00801.1"/>
    <property type="molecule type" value="Genomic_DNA"/>
</dbReference>
<name>A0A314Y824_PRUYE</name>
<accession>A0A314Y824</accession>
<sequence>MGLTRVMGADPSHSIGLHLRLNQNYIWKERAGCCPWEFVKCRARQDTYTKWELDEVQEELATHVL</sequence>
<evidence type="ECO:0000313" key="1">
    <source>
        <dbReference type="EMBL" id="PQQ00801.1"/>
    </source>
</evidence>
<reference evidence="1 2" key="1">
    <citation type="submission" date="2018-02" db="EMBL/GenBank/DDBJ databases">
        <title>Draft genome of wild Prunus yedoensis var. nudiflora.</title>
        <authorList>
            <person name="Baek S."/>
            <person name="Kim J.-H."/>
            <person name="Choi K."/>
            <person name="Kim G.-B."/>
            <person name="Cho A."/>
            <person name="Jang H."/>
            <person name="Shin C.-H."/>
            <person name="Yu H.-J."/>
            <person name="Mun J.-H."/>
        </authorList>
    </citation>
    <scope>NUCLEOTIDE SEQUENCE [LARGE SCALE GENOMIC DNA]</scope>
    <source>
        <strain evidence="2">cv. Jeju island</strain>
        <tissue evidence="1">Leaf</tissue>
    </source>
</reference>
<keyword evidence="2" id="KW-1185">Reference proteome</keyword>
<gene>
    <name evidence="1" type="ORF">Pyn_05872</name>
</gene>
<dbReference type="AlphaFoldDB" id="A0A314Y824"/>
<proteinExistence type="predicted"/>
<organism evidence="1 2">
    <name type="scientific">Prunus yedoensis var. nudiflora</name>
    <dbReference type="NCBI Taxonomy" id="2094558"/>
    <lineage>
        <taxon>Eukaryota</taxon>
        <taxon>Viridiplantae</taxon>
        <taxon>Streptophyta</taxon>
        <taxon>Embryophyta</taxon>
        <taxon>Tracheophyta</taxon>
        <taxon>Spermatophyta</taxon>
        <taxon>Magnoliopsida</taxon>
        <taxon>eudicotyledons</taxon>
        <taxon>Gunneridae</taxon>
        <taxon>Pentapetalae</taxon>
        <taxon>rosids</taxon>
        <taxon>fabids</taxon>
        <taxon>Rosales</taxon>
        <taxon>Rosaceae</taxon>
        <taxon>Amygdaloideae</taxon>
        <taxon>Amygdaleae</taxon>
        <taxon>Prunus</taxon>
    </lineage>
</organism>
<dbReference type="Proteomes" id="UP000250321">
    <property type="component" value="Unassembled WGS sequence"/>
</dbReference>